<proteinExistence type="predicted"/>
<dbReference type="Proteomes" id="UP001161669">
    <property type="component" value="Segment"/>
</dbReference>
<sequence length="184" mass="20281">MEARVVDLLAVLVPSPDTASWPVLDEDRPERSSREDIAARILNRGRNSPLELIREIVKAGILPIPLHCGLKSVLDIGTNPLAGCYFALTPDGCYLAIALLLLLSYLRDKWPSSLFDSPHGTFHFKTARHTLVVDGDDDGLCFSLVDHRDISDSRMWDIEPVGLVRMYLGTFLGDSDAQPAGLVE</sequence>
<reference evidence="2" key="1">
    <citation type="journal article" date="2019" name="J. Virol.">
        <title>Medusavirus, a novel large DNA virus discovered from hot spring water.</title>
        <authorList>
            <person name="Yoshikawa G."/>
            <person name="Blanc-Mathieu R."/>
            <person name="Song C."/>
            <person name="Kayama Y."/>
            <person name="Mochizuki T."/>
            <person name="Murata K."/>
            <person name="Ogata H."/>
            <person name="Takemura M."/>
        </authorList>
    </citation>
    <scope>NUCLEOTIDE SEQUENCE [LARGE SCALE GENOMIC DNA]</scope>
</reference>
<keyword evidence="2" id="KW-1185">Reference proteome</keyword>
<accession>A0A3T1CXH7</accession>
<name>A0A3T1CXH7_9VIRU</name>
<protein>
    <submittedName>
        <fullName evidence="1">Uncharacterized protein</fullName>
    </submittedName>
</protein>
<evidence type="ECO:0000313" key="2">
    <source>
        <dbReference type="Proteomes" id="UP001161669"/>
    </source>
</evidence>
<organism evidence="1 2">
    <name type="scientific">Acanthamoeba castellanii medusavirus J1</name>
    <dbReference type="NCBI Taxonomy" id="3114988"/>
    <lineage>
        <taxon>Viruses</taxon>
        <taxon>Varidnaviria</taxon>
        <taxon>Bamfordvirae</taxon>
        <taxon>Nucleocytoviricota</taxon>
        <taxon>Megaviricetes</taxon>
        <taxon>Mamonoviridae</taxon>
        <taxon>Medusavirus</taxon>
        <taxon>Medusavirus medusae</taxon>
    </lineage>
</organism>
<dbReference type="KEGG" id="vg:80540851"/>
<evidence type="ECO:0000313" key="1">
    <source>
        <dbReference type="EMBL" id="BBI30499.1"/>
    </source>
</evidence>
<dbReference type="EMBL" id="AP018495">
    <property type="protein sequence ID" value="BBI30499.1"/>
    <property type="molecule type" value="Genomic_DNA"/>
</dbReference>